<keyword evidence="6" id="KW-0804">Transcription</keyword>
<feature type="region of interest" description="Disordered" evidence="7">
    <location>
        <begin position="1"/>
        <end position="40"/>
    </location>
</feature>
<evidence type="ECO:0000256" key="4">
    <source>
        <dbReference type="ARBA" id="ARBA00022795"/>
    </source>
</evidence>
<sequence>MKINDTGRVGAINNYQRQYEAQRKGLDHKSRRKDELSISTEGMELLKAQESAQSPERMKRIEELKEQVSTGTYHVDAGKLAEKLLPYFKSYTEN</sequence>
<accession>A0A3Q9ICK3</accession>
<dbReference type="GO" id="GO:0044781">
    <property type="term" value="P:bacterial-type flagellum organization"/>
    <property type="evidence" value="ECO:0007669"/>
    <property type="project" value="UniProtKB-KW"/>
</dbReference>
<evidence type="ECO:0000256" key="5">
    <source>
        <dbReference type="ARBA" id="ARBA00023015"/>
    </source>
</evidence>
<dbReference type="Pfam" id="PF04316">
    <property type="entry name" value="FlgM"/>
    <property type="match status" value="1"/>
</dbReference>
<keyword evidence="3" id="KW-0678">Repressor</keyword>
<dbReference type="KEGG" id="plut:EI981_26310"/>
<evidence type="ECO:0000256" key="7">
    <source>
        <dbReference type="SAM" id="MobiDB-lite"/>
    </source>
</evidence>
<feature type="compositionally biased region" description="Basic and acidic residues" evidence="7">
    <location>
        <begin position="20"/>
        <end position="36"/>
    </location>
</feature>
<dbReference type="NCBIfam" id="TIGR03824">
    <property type="entry name" value="FlgM_jcvi"/>
    <property type="match status" value="1"/>
</dbReference>
<dbReference type="RefSeq" id="WP_127003287.1">
    <property type="nucleotide sequence ID" value="NZ_CP034346.1"/>
</dbReference>
<dbReference type="InterPro" id="IPR007412">
    <property type="entry name" value="FlgM"/>
</dbReference>
<protein>
    <recommendedName>
        <fullName evidence="2">Negative regulator of flagellin synthesis</fullName>
    </recommendedName>
</protein>
<reference evidence="10" key="1">
    <citation type="submission" date="2018-12" db="EMBL/GenBank/DDBJ databases">
        <title>Complete genome sequence of Paenibacillus sp. MBLB1234.</title>
        <authorList>
            <person name="Nam Y.-D."/>
            <person name="Kang J."/>
            <person name="Chung W.-H."/>
            <person name="Park Y.S."/>
        </authorList>
    </citation>
    <scope>NUCLEOTIDE SEQUENCE [LARGE SCALE GENOMIC DNA]</scope>
    <source>
        <strain evidence="10">MBLB1234</strain>
    </source>
</reference>
<evidence type="ECO:0000259" key="8">
    <source>
        <dbReference type="Pfam" id="PF04316"/>
    </source>
</evidence>
<dbReference type="GO" id="GO:0045892">
    <property type="term" value="P:negative regulation of DNA-templated transcription"/>
    <property type="evidence" value="ECO:0007669"/>
    <property type="project" value="InterPro"/>
</dbReference>
<gene>
    <name evidence="9" type="primary">flgM</name>
    <name evidence="9" type="ORF">EI981_26310</name>
</gene>
<feature type="domain" description="Anti-sigma-28 factor FlgM C-terminal" evidence="8">
    <location>
        <begin position="34"/>
        <end position="85"/>
    </location>
</feature>
<evidence type="ECO:0000313" key="10">
    <source>
        <dbReference type="Proteomes" id="UP000270678"/>
    </source>
</evidence>
<dbReference type="InterPro" id="IPR031316">
    <property type="entry name" value="FlgM_C"/>
</dbReference>
<dbReference type="Proteomes" id="UP000270678">
    <property type="component" value="Chromosome"/>
</dbReference>
<keyword evidence="9" id="KW-0282">Flagellum</keyword>
<proteinExistence type="inferred from homology"/>
<keyword evidence="10" id="KW-1185">Reference proteome</keyword>
<evidence type="ECO:0000256" key="1">
    <source>
        <dbReference type="ARBA" id="ARBA00005322"/>
    </source>
</evidence>
<dbReference type="SUPFAM" id="SSF101498">
    <property type="entry name" value="Anti-sigma factor FlgM"/>
    <property type="match status" value="1"/>
</dbReference>
<organism evidence="9 10">
    <name type="scientific">Paenibacillus lutimineralis</name>
    <dbReference type="NCBI Taxonomy" id="2707005"/>
    <lineage>
        <taxon>Bacteria</taxon>
        <taxon>Bacillati</taxon>
        <taxon>Bacillota</taxon>
        <taxon>Bacilli</taxon>
        <taxon>Bacillales</taxon>
        <taxon>Paenibacillaceae</taxon>
        <taxon>Paenibacillus</taxon>
    </lineage>
</organism>
<keyword evidence="9" id="KW-0966">Cell projection</keyword>
<keyword evidence="4" id="KW-1005">Bacterial flagellum biogenesis</keyword>
<name>A0A3Q9ICK3_9BACL</name>
<evidence type="ECO:0000256" key="3">
    <source>
        <dbReference type="ARBA" id="ARBA00022491"/>
    </source>
</evidence>
<dbReference type="EMBL" id="CP034346">
    <property type="protein sequence ID" value="AZS17598.1"/>
    <property type="molecule type" value="Genomic_DNA"/>
</dbReference>
<evidence type="ECO:0000256" key="6">
    <source>
        <dbReference type="ARBA" id="ARBA00023163"/>
    </source>
</evidence>
<evidence type="ECO:0000256" key="2">
    <source>
        <dbReference type="ARBA" id="ARBA00017823"/>
    </source>
</evidence>
<keyword evidence="9" id="KW-0969">Cilium</keyword>
<comment type="similarity">
    <text evidence="1">Belongs to the FlgM family.</text>
</comment>
<dbReference type="InterPro" id="IPR035890">
    <property type="entry name" value="Anti-sigma-28_factor_FlgM_sf"/>
</dbReference>
<dbReference type="AlphaFoldDB" id="A0A3Q9ICK3"/>
<evidence type="ECO:0000313" key="9">
    <source>
        <dbReference type="EMBL" id="AZS17598.1"/>
    </source>
</evidence>
<dbReference type="OrthoDB" id="2382241at2"/>
<keyword evidence="5" id="KW-0805">Transcription regulation</keyword>